<keyword evidence="2" id="KW-0472">Membrane</keyword>
<reference evidence="4 5" key="1">
    <citation type="submission" date="2020-08" db="EMBL/GenBank/DDBJ databases">
        <title>Genomic Encyclopedia of Type Strains, Phase IV (KMG-IV): sequencing the most valuable type-strain genomes for metagenomic binning, comparative biology and taxonomic classification.</title>
        <authorList>
            <person name="Goeker M."/>
        </authorList>
    </citation>
    <scope>NUCLEOTIDE SEQUENCE [LARGE SCALE GENOMIC DNA]</scope>
    <source>
        <strain evidence="4 5">DSM 17976</strain>
    </source>
</reference>
<dbReference type="SUPFAM" id="SSF48695">
    <property type="entry name" value="Multiheme cytochromes"/>
    <property type="match status" value="1"/>
</dbReference>
<accession>A0A7W5ZQZ6</accession>
<organism evidence="4 5">
    <name type="scientific">Runella defluvii</name>
    <dbReference type="NCBI Taxonomy" id="370973"/>
    <lineage>
        <taxon>Bacteria</taxon>
        <taxon>Pseudomonadati</taxon>
        <taxon>Bacteroidota</taxon>
        <taxon>Cytophagia</taxon>
        <taxon>Cytophagales</taxon>
        <taxon>Spirosomataceae</taxon>
        <taxon>Runella</taxon>
    </lineage>
</organism>
<keyword evidence="2" id="KW-0812">Transmembrane</keyword>
<dbReference type="Proteomes" id="UP000541352">
    <property type="component" value="Unassembled WGS sequence"/>
</dbReference>
<dbReference type="AlphaFoldDB" id="A0A7W5ZQZ6"/>
<evidence type="ECO:0000313" key="4">
    <source>
        <dbReference type="EMBL" id="MBB3840064.1"/>
    </source>
</evidence>
<proteinExistence type="predicted"/>
<protein>
    <submittedName>
        <fullName evidence="4">Nitrate/TMAO reductase-like tetraheme cytochrome c subunit</fullName>
    </submittedName>
</protein>
<dbReference type="Gene3D" id="1.10.1130.10">
    <property type="entry name" value="Flavocytochrome C3, Chain A"/>
    <property type="match status" value="1"/>
</dbReference>
<feature type="transmembrane region" description="Helical" evidence="2">
    <location>
        <begin position="6"/>
        <end position="24"/>
    </location>
</feature>
<comment type="caution">
    <text evidence="4">The sequence shown here is derived from an EMBL/GenBank/DDBJ whole genome shotgun (WGS) entry which is preliminary data.</text>
</comment>
<evidence type="ECO:0000259" key="3">
    <source>
        <dbReference type="Pfam" id="PF13435"/>
    </source>
</evidence>
<keyword evidence="2" id="KW-1133">Transmembrane helix</keyword>
<evidence type="ECO:0000256" key="2">
    <source>
        <dbReference type="SAM" id="Phobius"/>
    </source>
</evidence>
<name>A0A7W5ZQZ6_9BACT</name>
<dbReference type="InterPro" id="IPR036280">
    <property type="entry name" value="Multihaem_cyt_sf"/>
</dbReference>
<dbReference type="Pfam" id="PF13435">
    <property type="entry name" value="Cytochrome_C554"/>
    <property type="match status" value="1"/>
</dbReference>
<keyword evidence="5" id="KW-1185">Reference proteome</keyword>
<evidence type="ECO:0000313" key="5">
    <source>
        <dbReference type="Proteomes" id="UP000541352"/>
    </source>
</evidence>
<keyword evidence="1" id="KW-0732">Signal</keyword>
<dbReference type="InterPro" id="IPR023155">
    <property type="entry name" value="Cyt_c-552/4"/>
</dbReference>
<gene>
    <name evidence="4" type="ORF">FHS57_004077</name>
</gene>
<feature type="domain" description="Cytochrome c-552/4" evidence="3">
    <location>
        <begin position="58"/>
        <end position="113"/>
    </location>
</feature>
<evidence type="ECO:0000256" key="1">
    <source>
        <dbReference type="ARBA" id="ARBA00022729"/>
    </source>
</evidence>
<dbReference type="PANTHER" id="PTHR35038">
    <property type="entry name" value="DISSIMILATORY SULFITE REDUCTASE SIRA"/>
    <property type="match status" value="1"/>
</dbReference>
<dbReference type="PANTHER" id="PTHR35038:SF8">
    <property type="entry name" value="C-TYPE POLYHEME CYTOCHROME OMCC"/>
    <property type="match status" value="1"/>
</dbReference>
<dbReference type="EMBL" id="JACIBY010000009">
    <property type="protein sequence ID" value="MBB3840064.1"/>
    <property type="molecule type" value="Genomic_DNA"/>
</dbReference>
<dbReference type="InterPro" id="IPR051829">
    <property type="entry name" value="Multiheme_Cytochr_ET"/>
</dbReference>
<dbReference type="RefSeq" id="WP_183976806.1">
    <property type="nucleotide sequence ID" value="NZ_JACIBY010000009.1"/>
</dbReference>
<sequence length="398" mass="44929">MSSKKLFYLSLAVFVGIVAYQVYLKATEKKVVPLTKSWEKAVPHQQVPKGLASLSAKQCGACHQAHYEEWQHSTHSHAWTDKQFQAELKKESSPYLCINCHIPLQNQQEYVVSGLLDGDIYQPVKQKNPHFDRELQQEGINCASCHVRDNVVIGTTGTAKAPHATKKDPEFLSEKLCISCHNASAVVTPTLVCTFETGDEWKKGPFYGQKTCISCHMEPVEREIVTGYGKRLSHLHYFAGSGIPKEKGAKTKGLKGLSFTTSKLATTYKVGEELDYRLTLKNEFAGHRLPTGDPERYYSILLELVNAENKVIASKYDRIGEKWEWWPAAKKLSDNNLNPGEERSFVLKQTLKSSQSLTLRAKVTKHRLNQESATYNKLDSSYPLSITVFEKEYKVLVK</sequence>